<comment type="caution">
    <text evidence="1">The sequence shown here is derived from an EMBL/GenBank/DDBJ whole genome shotgun (WGS) entry which is preliminary data.</text>
</comment>
<gene>
    <name evidence="1" type="ORF">AAW01_04625</name>
</gene>
<dbReference type="OrthoDB" id="7428500at2"/>
<dbReference type="PATRIC" id="fig|502682.8.peg.946"/>
<organism evidence="1 2">
    <name type="scientific">Aurantiacibacter gangjinensis</name>
    <dbReference type="NCBI Taxonomy" id="502682"/>
    <lineage>
        <taxon>Bacteria</taxon>
        <taxon>Pseudomonadati</taxon>
        <taxon>Pseudomonadota</taxon>
        <taxon>Alphaproteobacteria</taxon>
        <taxon>Sphingomonadales</taxon>
        <taxon>Erythrobacteraceae</taxon>
        <taxon>Aurantiacibacter</taxon>
    </lineage>
</organism>
<dbReference type="Proteomes" id="UP000053070">
    <property type="component" value="Unassembled WGS sequence"/>
</dbReference>
<evidence type="ECO:0000313" key="2">
    <source>
        <dbReference type="Proteomes" id="UP000053070"/>
    </source>
</evidence>
<keyword evidence="2" id="KW-1185">Reference proteome</keyword>
<sequence>MKRFALIAAAGAAFAATPAMAQDAGTTIMGNDDAAIGTVISNDGTTVVVDTGAYEAPLPAELIANTDGVYSVNATKAQIDGMMAARVEEQQAAAAAQAQAEAEAAAALDAALVLGAPVITNDAQALGTIDEFAGGNVVVKTADDTLITLPRDFFALDDNGTLMALADLETIMNAVNGG</sequence>
<evidence type="ECO:0000313" key="1">
    <source>
        <dbReference type="EMBL" id="KLE33246.1"/>
    </source>
</evidence>
<protein>
    <submittedName>
        <fullName evidence="1">Uncharacterized protein</fullName>
    </submittedName>
</protein>
<accession>A0A0G9MR88</accession>
<dbReference type="AlphaFoldDB" id="A0A0G9MR88"/>
<name>A0A0G9MR88_9SPHN</name>
<reference evidence="1 2" key="1">
    <citation type="submission" date="2015-04" db="EMBL/GenBank/DDBJ databases">
        <title>The draft genome sequence of Erythrobacr gangjinensis K7-2.</title>
        <authorList>
            <person name="Zhuang L."/>
            <person name="Liu Y."/>
            <person name="Shao Z."/>
        </authorList>
    </citation>
    <scope>NUCLEOTIDE SEQUENCE [LARGE SCALE GENOMIC DNA]</scope>
    <source>
        <strain evidence="1 2">K7-2</strain>
    </source>
</reference>
<proteinExistence type="predicted"/>
<dbReference type="RefSeq" id="WP_047006095.1">
    <property type="nucleotide sequence ID" value="NZ_CP018097.1"/>
</dbReference>
<dbReference type="EMBL" id="LBHC01000001">
    <property type="protein sequence ID" value="KLE33246.1"/>
    <property type="molecule type" value="Genomic_DNA"/>
</dbReference>
<dbReference type="KEGG" id="egn:BMF35_a2351"/>